<proteinExistence type="predicted"/>
<reference evidence="1" key="2">
    <citation type="journal article" date="2015" name="Fish Shellfish Immunol.">
        <title>Early steps in the European eel (Anguilla anguilla)-Vibrio vulnificus interaction in the gills: Role of the RtxA13 toxin.</title>
        <authorList>
            <person name="Callol A."/>
            <person name="Pajuelo D."/>
            <person name="Ebbesson L."/>
            <person name="Teles M."/>
            <person name="MacKenzie S."/>
            <person name="Amaro C."/>
        </authorList>
    </citation>
    <scope>NUCLEOTIDE SEQUENCE</scope>
</reference>
<dbReference type="AlphaFoldDB" id="A0A0E9VJC9"/>
<dbReference type="EMBL" id="GBXM01030461">
    <property type="protein sequence ID" value="JAH78116.1"/>
    <property type="molecule type" value="Transcribed_RNA"/>
</dbReference>
<evidence type="ECO:0000313" key="1">
    <source>
        <dbReference type="EMBL" id="JAH78116.1"/>
    </source>
</evidence>
<organism evidence="1">
    <name type="scientific">Anguilla anguilla</name>
    <name type="common">European freshwater eel</name>
    <name type="synonym">Muraena anguilla</name>
    <dbReference type="NCBI Taxonomy" id="7936"/>
    <lineage>
        <taxon>Eukaryota</taxon>
        <taxon>Metazoa</taxon>
        <taxon>Chordata</taxon>
        <taxon>Craniata</taxon>
        <taxon>Vertebrata</taxon>
        <taxon>Euteleostomi</taxon>
        <taxon>Actinopterygii</taxon>
        <taxon>Neopterygii</taxon>
        <taxon>Teleostei</taxon>
        <taxon>Anguilliformes</taxon>
        <taxon>Anguillidae</taxon>
        <taxon>Anguilla</taxon>
    </lineage>
</organism>
<name>A0A0E9VJC9_ANGAN</name>
<reference evidence="1" key="1">
    <citation type="submission" date="2014-11" db="EMBL/GenBank/DDBJ databases">
        <authorList>
            <person name="Amaro Gonzalez C."/>
        </authorList>
    </citation>
    <scope>NUCLEOTIDE SEQUENCE</scope>
</reference>
<accession>A0A0E9VJC9</accession>
<protein>
    <submittedName>
        <fullName evidence="1">Uncharacterized protein</fullName>
    </submittedName>
</protein>
<sequence length="26" mass="3031">MLQIFVLLKDSLHFLFLGLLLKSVEL</sequence>